<evidence type="ECO:0000256" key="7">
    <source>
        <dbReference type="ARBA" id="ARBA00022989"/>
    </source>
</evidence>
<evidence type="ECO:0000313" key="14">
    <source>
        <dbReference type="Proteomes" id="UP000321960"/>
    </source>
</evidence>
<keyword evidence="8 10" id="KW-0186">Copper</keyword>
<dbReference type="OrthoDB" id="9804841at2"/>
<protein>
    <recommendedName>
        <fullName evidence="4 10">Cytochrome c oxidase assembly protein CtaG</fullName>
    </recommendedName>
</protein>
<dbReference type="GO" id="GO:0005886">
    <property type="term" value="C:plasma membrane"/>
    <property type="evidence" value="ECO:0007669"/>
    <property type="project" value="UniProtKB-SubCell"/>
</dbReference>
<keyword evidence="5 10" id="KW-0812">Transmembrane</keyword>
<evidence type="ECO:0000256" key="8">
    <source>
        <dbReference type="ARBA" id="ARBA00023008"/>
    </source>
</evidence>
<comment type="function">
    <text evidence="1 10">Exerts its effect at some terminal stage of cytochrome c oxidase synthesis, probably by being involved in the insertion of the copper B into subunit I.</text>
</comment>
<reference evidence="13" key="1">
    <citation type="journal article" date="2014" name="Int. J. Syst. Evol. Microbiol.">
        <title>Complete genome of a new Firmicutes species belonging to the dominant human colonic microbiota ('Ruminococcus bicirculans') reveals two chromosomes and a selective capacity to utilize plant glucans.</title>
        <authorList>
            <consortium name="NISC Comparative Sequencing Program"/>
            <person name="Wegmann U."/>
            <person name="Louis P."/>
            <person name="Goesmann A."/>
            <person name="Henrissat B."/>
            <person name="Duncan S.H."/>
            <person name="Flint H.J."/>
        </authorList>
    </citation>
    <scope>NUCLEOTIDE SEQUENCE</scope>
    <source>
        <strain evidence="13">NBRC 107715</strain>
    </source>
</reference>
<keyword evidence="9 10" id="KW-0472">Membrane</keyword>
<dbReference type="PIRSF" id="PIRSF005413">
    <property type="entry name" value="COX11"/>
    <property type="match status" value="1"/>
</dbReference>
<feature type="signal peptide" evidence="11">
    <location>
        <begin position="1"/>
        <end position="32"/>
    </location>
</feature>
<evidence type="ECO:0000256" key="10">
    <source>
        <dbReference type="HAMAP-Rule" id="MF_00155"/>
    </source>
</evidence>
<dbReference type="Gene3D" id="2.60.370.10">
    <property type="entry name" value="Ctag/Cox11"/>
    <property type="match status" value="1"/>
</dbReference>
<dbReference type="EMBL" id="BSPK01000004">
    <property type="protein sequence ID" value="GLS61810.1"/>
    <property type="molecule type" value="Genomic_DNA"/>
</dbReference>
<dbReference type="GO" id="GO:0008535">
    <property type="term" value="P:respiratory chain complex IV assembly"/>
    <property type="evidence" value="ECO:0007669"/>
    <property type="project" value="UniProtKB-UniRule"/>
</dbReference>
<reference evidence="13" key="4">
    <citation type="submission" date="2023-01" db="EMBL/GenBank/DDBJ databases">
        <title>Draft genome sequence of Methylobacterium oxalidis strain NBRC 107715.</title>
        <authorList>
            <person name="Sun Q."/>
            <person name="Mori K."/>
        </authorList>
    </citation>
    <scope>NUCLEOTIDE SEQUENCE</scope>
    <source>
        <strain evidence="13">NBRC 107715</strain>
    </source>
</reference>
<organism evidence="12 14">
    <name type="scientific">Methylobacterium oxalidis</name>
    <dbReference type="NCBI Taxonomy" id="944322"/>
    <lineage>
        <taxon>Bacteria</taxon>
        <taxon>Pseudomonadati</taxon>
        <taxon>Pseudomonadota</taxon>
        <taxon>Alphaproteobacteria</taxon>
        <taxon>Hyphomicrobiales</taxon>
        <taxon>Methylobacteriaceae</taxon>
        <taxon>Methylobacterium</taxon>
    </lineage>
</organism>
<comment type="subcellular location">
    <subcellularLocation>
        <location evidence="2 10">Cell inner membrane</location>
        <topology evidence="2 10">Single-pass type II membrane protein</topology>
        <orientation evidence="2 10">Periplasmic side</orientation>
    </subcellularLocation>
</comment>
<dbReference type="RefSeq" id="WP_147024273.1">
    <property type="nucleotide sequence ID" value="NZ_BJZU01000005.1"/>
</dbReference>
<keyword evidence="11" id="KW-0732">Signal</keyword>
<dbReference type="InterPro" id="IPR007533">
    <property type="entry name" value="Cyt_c_oxidase_assmbl_CtaG"/>
</dbReference>
<dbReference type="AlphaFoldDB" id="A0A512IY18"/>
<evidence type="ECO:0000313" key="15">
    <source>
        <dbReference type="Proteomes" id="UP001156856"/>
    </source>
</evidence>
<comment type="caution">
    <text evidence="12">The sequence shown here is derived from an EMBL/GenBank/DDBJ whole genome shotgun (WGS) entry which is preliminary data.</text>
</comment>
<evidence type="ECO:0000256" key="5">
    <source>
        <dbReference type="ARBA" id="ARBA00022692"/>
    </source>
</evidence>
<reference evidence="15" key="2">
    <citation type="journal article" date="2019" name="Int. J. Syst. Evol. Microbiol.">
        <title>The Global Catalogue of Microorganisms (GCM) 10K type strain sequencing project: providing services to taxonomists for standard genome sequencing and annotation.</title>
        <authorList>
            <consortium name="The Broad Institute Genomics Platform"/>
            <consortium name="The Broad Institute Genome Sequencing Center for Infectious Disease"/>
            <person name="Wu L."/>
            <person name="Ma J."/>
        </authorList>
    </citation>
    <scope>NUCLEOTIDE SEQUENCE [LARGE SCALE GENOMIC DNA]</scope>
    <source>
        <strain evidence="15">NBRC 107715</strain>
    </source>
</reference>
<dbReference type="PANTHER" id="PTHR21320:SF3">
    <property type="entry name" value="CYTOCHROME C OXIDASE ASSEMBLY PROTEIN COX11, MITOCHONDRIAL-RELATED"/>
    <property type="match status" value="1"/>
</dbReference>
<dbReference type="PANTHER" id="PTHR21320">
    <property type="entry name" value="CYTOCHROME C OXIDASE ASSEMBLY PROTEIN COX11-RELATED"/>
    <property type="match status" value="1"/>
</dbReference>
<dbReference type="NCBIfam" id="NF003465">
    <property type="entry name" value="PRK05089.1"/>
    <property type="match status" value="1"/>
</dbReference>
<evidence type="ECO:0000256" key="2">
    <source>
        <dbReference type="ARBA" id="ARBA00004382"/>
    </source>
</evidence>
<comment type="similarity">
    <text evidence="3 10">Belongs to the COX11/CtaG family.</text>
</comment>
<keyword evidence="10" id="KW-1003">Cell membrane</keyword>
<name>A0A512IY18_9HYPH</name>
<sequence length="205" mass="21713">MSDPRSNPNRKANRTALACAGLVAGMTGLAFASVPLYDAFCKATGFDGTPIQGAAPRASASGAHADDSMIVRFDTNVSAGLPWAFRAETRKVEARLGETTTVFFQAKNTGSAPSTGIATFNVQPGLMGGYFVKVECFCFKEQTLQPGETMDFPVVFYIDPAMRQDSNTSHLSEMTLSYTYFASKNGAPATAALATTGDTGKKSNF</sequence>
<feature type="topological domain" description="Cytoplasmic" evidence="10">
    <location>
        <begin position="1"/>
        <end position="11"/>
    </location>
</feature>
<evidence type="ECO:0000256" key="3">
    <source>
        <dbReference type="ARBA" id="ARBA00009620"/>
    </source>
</evidence>
<evidence type="ECO:0000256" key="9">
    <source>
        <dbReference type="ARBA" id="ARBA00023136"/>
    </source>
</evidence>
<dbReference type="FunFam" id="2.60.370.10:FF:000001">
    <property type="entry name" value="COX11 cytochrome c oxidase assembly homolog"/>
    <property type="match status" value="1"/>
</dbReference>
<accession>A0A512IY18</accession>
<evidence type="ECO:0000256" key="11">
    <source>
        <dbReference type="SAM" id="SignalP"/>
    </source>
</evidence>
<keyword evidence="15" id="KW-1185">Reference proteome</keyword>
<reference evidence="12 14" key="3">
    <citation type="submission" date="2019-07" db="EMBL/GenBank/DDBJ databases">
        <title>Whole genome shotgun sequence of Methylobacterium oxalidis NBRC 107715.</title>
        <authorList>
            <person name="Hosoyama A."/>
            <person name="Uohara A."/>
            <person name="Ohji S."/>
            <person name="Ichikawa N."/>
        </authorList>
    </citation>
    <scope>NUCLEOTIDE SEQUENCE [LARGE SCALE GENOMIC DNA]</scope>
    <source>
        <strain evidence="12 14">NBRC 107715</strain>
    </source>
</reference>
<feature type="topological domain" description="Periplasmic" evidence="10">
    <location>
        <begin position="34"/>
        <end position="205"/>
    </location>
</feature>
<dbReference type="Pfam" id="PF04442">
    <property type="entry name" value="CtaG_Cox11"/>
    <property type="match status" value="1"/>
</dbReference>
<keyword evidence="10" id="KW-0997">Cell inner membrane</keyword>
<dbReference type="Proteomes" id="UP001156856">
    <property type="component" value="Unassembled WGS sequence"/>
</dbReference>
<keyword evidence="7 10" id="KW-1133">Transmembrane helix</keyword>
<evidence type="ECO:0000256" key="4">
    <source>
        <dbReference type="ARBA" id="ARBA00015384"/>
    </source>
</evidence>
<dbReference type="InterPro" id="IPR023471">
    <property type="entry name" value="CtaG/Cox11_dom_sf"/>
</dbReference>
<evidence type="ECO:0000313" key="12">
    <source>
        <dbReference type="EMBL" id="GEP02601.1"/>
    </source>
</evidence>
<dbReference type="SUPFAM" id="SSF110111">
    <property type="entry name" value="Ctag/Cox11"/>
    <property type="match status" value="1"/>
</dbReference>
<dbReference type="EMBL" id="BJZU01000005">
    <property type="protein sequence ID" value="GEP02601.1"/>
    <property type="molecule type" value="Genomic_DNA"/>
</dbReference>
<dbReference type="GO" id="GO:0005507">
    <property type="term" value="F:copper ion binding"/>
    <property type="evidence" value="ECO:0007669"/>
    <property type="project" value="InterPro"/>
</dbReference>
<dbReference type="Proteomes" id="UP000321960">
    <property type="component" value="Unassembled WGS sequence"/>
</dbReference>
<evidence type="ECO:0000256" key="1">
    <source>
        <dbReference type="ARBA" id="ARBA00004007"/>
    </source>
</evidence>
<gene>
    <name evidence="10 12" type="primary">ctaG</name>
    <name evidence="13" type="ORF">GCM10007888_01910</name>
    <name evidence="12" type="ORF">MOX02_06390</name>
</gene>
<dbReference type="HAMAP" id="MF_00155">
    <property type="entry name" value="CtaG"/>
    <property type="match status" value="1"/>
</dbReference>
<keyword evidence="6 10" id="KW-0735">Signal-anchor</keyword>
<evidence type="ECO:0000256" key="6">
    <source>
        <dbReference type="ARBA" id="ARBA00022968"/>
    </source>
</evidence>
<feature type="chain" id="PRO_5022040385" description="Cytochrome c oxidase assembly protein CtaG" evidence="11">
    <location>
        <begin position="33"/>
        <end position="205"/>
    </location>
</feature>
<evidence type="ECO:0000313" key="13">
    <source>
        <dbReference type="EMBL" id="GLS61810.1"/>
    </source>
</evidence>
<proteinExistence type="inferred from homology"/>